<evidence type="ECO:0000313" key="2">
    <source>
        <dbReference type="EMBL" id="OHT07942.1"/>
    </source>
</evidence>
<keyword evidence="3" id="KW-1185">Reference proteome</keyword>
<dbReference type="AlphaFoldDB" id="A0A1J4KE90"/>
<organism evidence="2 3">
    <name type="scientific">Tritrichomonas foetus</name>
    <dbReference type="NCBI Taxonomy" id="1144522"/>
    <lineage>
        <taxon>Eukaryota</taxon>
        <taxon>Metamonada</taxon>
        <taxon>Parabasalia</taxon>
        <taxon>Tritrichomonadida</taxon>
        <taxon>Tritrichomonadidae</taxon>
        <taxon>Tritrichomonas</taxon>
    </lineage>
</organism>
<dbReference type="GeneID" id="94826975"/>
<keyword evidence="1" id="KW-1133">Transmembrane helix</keyword>
<evidence type="ECO:0000256" key="1">
    <source>
        <dbReference type="SAM" id="Phobius"/>
    </source>
</evidence>
<name>A0A1J4KE90_9EUKA</name>
<accession>A0A1J4KE90</accession>
<dbReference type="EMBL" id="MLAK01000682">
    <property type="protein sequence ID" value="OHT07942.1"/>
    <property type="molecule type" value="Genomic_DNA"/>
</dbReference>
<keyword evidence="1" id="KW-0812">Transmembrane</keyword>
<sequence length="166" mass="19523">MNSRGFNHSNKFSQAIQHHQNLRQKICAKELSEILDIDLSRNSPNRPDHLNAQNTNTYFVHLLCKLQNDVQKVELFNLYNQFLVFIQNNKEELESGKYIQPPSFTTQKNEADKESTEFVNIPVEKILSEKEKREEIQSLKTQQKSVIRSCIRILVILILFVIYDFL</sequence>
<dbReference type="Proteomes" id="UP000179807">
    <property type="component" value="Unassembled WGS sequence"/>
</dbReference>
<dbReference type="VEuPathDB" id="TrichDB:TRFO_05063"/>
<reference evidence="2" key="1">
    <citation type="submission" date="2016-10" db="EMBL/GenBank/DDBJ databases">
        <authorList>
            <person name="Benchimol M."/>
            <person name="Almeida L.G."/>
            <person name="Vasconcelos A.T."/>
            <person name="Perreira-Neves A."/>
            <person name="Rosa I.A."/>
            <person name="Tasca T."/>
            <person name="Bogo M.R."/>
            <person name="de Souza W."/>
        </authorList>
    </citation>
    <scope>NUCLEOTIDE SEQUENCE [LARGE SCALE GENOMIC DNA]</scope>
    <source>
        <strain evidence="2">K</strain>
    </source>
</reference>
<gene>
    <name evidence="2" type="ORF">TRFO_05063</name>
</gene>
<feature type="transmembrane region" description="Helical" evidence="1">
    <location>
        <begin position="146"/>
        <end position="163"/>
    </location>
</feature>
<keyword evidence="1" id="KW-0472">Membrane</keyword>
<comment type="caution">
    <text evidence="2">The sequence shown here is derived from an EMBL/GenBank/DDBJ whole genome shotgun (WGS) entry which is preliminary data.</text>
</comment>
<dbReference type="RefSeq" id="XP_068361078.1">
    <property type="nucleotide sequence ID" value="XM_068492271.1"/>
</dbReference>
<evidence type="ECO:0000313" key="3">
    <source>
        <dbReference type="Proteomes" id="UP000179807"/>
    </source>
</evidence>
<protein>
    <submittedName>
        <fullName evidence="2">Uncharacterized protein</fullName>
    </submittedName>
</protein>
<proteinExistence type="predicted"/>